<reference evidence="2 3" key="1">
    <citation type="submission" date="2023-10" db="EMBL/GenBank/DDBJ databases">
        <title>Genomes of two closely related lineages of the louse Polyplax serrata with different host specificities.</title>
        <authorList>
            <person name="Martinu J."/>
            <person name="Tarabai H."/>
            <person name="Stefka J."/>
            <person name="Hypsa V."/>
        </authorList>
    </citation>
    <scope>NUCLEOTIDE SEQUENCE [LARGE SCALE GENOMIC DNA]</scope>
    <source>
        <strain evidence="2">HR10_N</strain>
    </source>
</reference>
<gene>
    <name evidence="2" type="ORF">RUM43_013601</name>
</gene>
<accession>A0AAN8RYZ2</accession>
<feature type="region of interest" description="Disordered" evidence="1">
    <location>
        <begin position="1"/>
        <end position="31"/>
    </location>
</feature>
<dbReference type="EMBL" id="JAWJWE010000042">
    <property type="protein sequence ID" value="KAK6618408.1"/>
    <property type="molecule type" value="Genomic_DNA"/>
</dbReference>
<proteinExistence type="predicted"/>
<comment type="caution">
    <text evidence="2">The sequence shown here is derived from an EMBL/GenBank/DDBJ whole genome shotgun (WGS) entry which is preliminary data.</text>
</comment>
<evidence type="ECO:0000313" key="3">
    <source>
        <dbReference type="Proteomes" id="UP001372834"/>
    </source>
</evidence>
<dbReference type="Proteomes" id="UP001372834">
    <property type="component" value="Unassembled WGS sequence"/>
</dbReference>
<evidence type="ECO:0000313" key="2">
    <source>
        <dbReference type="EMBL" id="KAK6618408.1"/>
    </source>
</evidence>
<evidence type="ECO:0000256" key="1">
    <source>
        <dbReference type="SAM" id="MobiDB-lite"/>
    </source>
</evidence>
<dbReference type="AlphaFoldDB" id="A0AAN8RYZ2"/>
<organism evidence="2 3">
    <name type="scientific">Polyplax serrata</name>
    <name type="common">Common mouse louse</name>
    <dbReference type="NCBI Taxonomy" id="468196"/>
    <lineage>
        <taxon>Eukaryota</taxon>
        <taxon>Metazoa</taxon>
        <taxon>Ecdysozoa</taxon>
        <taxon>Arthropoda</taxon>
        <taxon>Hexapoda</taxon>
        <taxon>Insecta</taxon>
        <taxon>Pterygota</taxon>
        <taxon>Neoptera</taxon>
        <taxon>Paraneoptera</taxon>
        <taxon>Psocodea</taxon>
        <taxon>Troctomorpha</taxon>
        <taxon>Phthiraptera</taxon>
        <taxon>Anoplura</taxon>
        <taxon>Polyplacidae</taxon>
        <taxon>Polyplax</taxon>
    </lineage>
</organism>
<sequence>MKEMISVTSRRLEGPRRCTTQPPQLAGASEPFKSGYLELTPEVMERLLSTDNIDEHYEVESQPFARGSTSQSLA</sequence>
<name>A0AAN8RYZ2_POLSC</name>
<protein>
    <submittedName>
        <fullName evidence="2">Uncharacterized protein</fullName>
    </submittedName>
</protein>